<keyword evidence="5 6" id="KW-0472">Membrane</keyword>
<dbReference type="Proteomes" id="UP000675880">
    <property type="component" value="Unassembled WGS sequence"/>
</dbReference>
<comment type="subcellular location">
    <subcellularLocation>
        <location evidence="1">Cell membrane</location>
        <topology evidence="1">Multi-pass membrane protein</topology>
    </subcellularLocation>
</comment>
<keyword evidence="4 6" id="KW-1133">Transmembrane helix</keyword>
<sequence length="160" mass="17470">MTFSELQPRINRINGFIDRVLDTDLTDVWMKGIKAVLSLLILTILTALTGGVIKTFLDIGMLLHAPVEIGLRQIIVDTLILLAVVEVFKTTVTYFSEGRVKVTFIVDTILVVMLTEIISLWFKDADHAKLVSLGAILLALGAIRVVAVRCSPAHGESAGK</sequence>
<evidence type="ECO:0000313" key="8">
    <source>
        <dbReference type="Proteomes" id="UP000675880"/>
    </source>
</evidence>
<keyword evidence="2" id="KW-1003">Cell membrane</keyword>
<feature type="transmembrane region" description="Helical" evidence="6">
    <location>
        <begin position="100"/>
        <end position="122"/>
    </location>
</feature>
<reference evidence="7 8" key="1">
    <citation type="submission" date="2021-02" db="EMBL/GenBank/DDBJ databases">
        <authorList>
            <person name="Han P."/>
        </authorList>
    </citation>
    <scope>NUCLEOTIDE SEQUENCE [LARGE SCALE GENOMIC DNA]</scope>
    <source>
        <strain evidence="7">Candidatus Nitrospira sp. ZN2</strain>
    </source>
</reference>
<evidence type="ECO:0008006" key="9">
    <source>
        <dbReference type="Google" id="ProtNLM"/>
    </source>
</evidence>
<gene>
    <name evidence="7" type="ORF">NSPZN2_40460</name>
</gene>
<feature type="transmembrane region" description="Helical" evidence="6">
    <location>
        <begin position="35"/>
        <end position="57"/>
    </location>
</feature>
<protein>
    <recommendedName>
        <fullName evidence="9">Phosphate-starvation-inducible E-like protein</fullName>
    </recommendedName>
</protein>
<dbReference type="EMBL" id="CAJNBJ010000017">
    <property type="protein sequence ID" value="CAE6774680.1"/>
    <property type="molecule type" value="Genomic_DNA"/>
</dbReference>
<evidence type="ECO:0000313" key="7">
    <source>
        <dbReference type="EMBL" id="CAE6774680.1"/>
    </source>
</evidence>
<feature type="transmembrane region" description="Helical" evidence="6">
    <location>
        <begin position="69"/>
        <end position="88"/>
    </location>
</feature>
<keyword evidence="3 6" id="KW-0812">Transmembrane</keyword>
<evidence type="ECO:0000256" key="1">
    <source>
        <dbReference type="ARBA" id="ARBA00004651"/>
    </source>
</evidence>
<accession>A0ABM8RVX2</accession>
<name>A0ABM8RVX2_9BACT</name>
<evidence type="ECO:0000256" key="4">
    <source>
        <dbReference type="ARBA" id="ARBA00022989"/>
    </source>
</evidence>
<evidence type="ECO:0000256" key="6">
    <source>
        <dbReference type="SAM" id="Phobius"/>
    </source>
</evidence>
<organism evidence="7 8">
    <name type="scientific">Nitrospira defluvii</name>
    <dbReference type="NCBI Taxonomy" id="330214"/>
    <lineage>
        <taxon>Bacteria</taxon>
        <taxon>Pseudomonadati</taxon>
        <taxon>Nitrospirota</taxon>
        <taxon>Nitrospiria</taxon>
        <taxon>Nitrospirales</taxon>
        <taxon>Nitrospiraceae</taxon>
        <taxon>Nitrospira</taxon>
    </lineage>
</organism>
<evidence type="ECO:0000256" key="2">
    <source>
        <dbReference type="ARBA" id="ARBA00022475"/>
    </source>
</evidence>
<evidence type="ECO:0000256" key="5">
    <source>
        <dbReference type="ARBA" id="ARBA00023136"/>
    </source>
</evidence>
<keyword evidence="8" id="KW-1185">Reference proteome</keyword>
<comment type="caution">
    <text evidence="7">The sequence shown here is derived from an EMBL/GenBank/DDBJ whole genome shotgun (WGS) entry which is preliminary data.</text>
</comment>
<proteinExistence type="predicted"/>
<feature type="transmembrane region" description="Helical" evidence="6">
    <location>
        <begin position="128"/>
        <end position="147"/>
    </location>
</feature>
<evidence type="ECO:0000256" key="3">
    <source>
        <dbReference type="ARBA" id="ARBA00022692"/>
    </source>
</evidence>
<dbReference type="InterPro" id="IPR020948">
    <property type="entry name" value="P_starv_induced_PsiE-like"/>
</dbReference>
<dbReference type="RefSeq" id="WP_213043270.1">
    <property type="nucleotide sequence ID" value="NZ_CAJNBJ010000017.1"/>
</dbReference>
<dbReference type="Pfam" id="PF06146">
    <property type="entry name" value="PsiE"/>
    <property type="match status" value="1"/>
</dbReference>